<keyword evidence="3" id="KW-1003">Cell membrane</keyword>
<dbReference type="InterPro" id="IPR050319">
    <property type="entry name" value="ABC_transp_ATP-bind"/>
</dbReference>
<accession>A0AB39D407</accession>
<dbReference type="InterPro" id="IPR003439">
    <property type="entry name" value="ABC_transporter-like_ATP-bd"/>
</dbReference>
<dbReference type="InterPro" id="IPR003593">
    <property type="entry name" value="AAA+_ATPase"/>
</dbReference>
<dbReference type="EMBL" id="CP158255">
    <property type="protein sequence ID" value="XDJ49033.1"/>
    <property type="molecule type" value="Genomic_DNA"/>
</dbReference>
<dbReference type="NCBIfam" id="TIGR01727">
    <property type="entry name" value="oligo_HPY"/>
    <property type="match status" value="1"/>
</dbReference>
<dbReference type="CDD" id="cd03257">
    <property type="entry name" value="ABC_NikE_OppD_transporters"/>
    <property type="match status" value="1"/>
</dbReference>
<dbReference type="SMART" id="SM00382">
    <property type="entry name" value="AAA"/>
    <property type="match status" value="1"/>
</dbReference>
<evidence type="ECO:0000256" key="5">
    <source>
        <dbReference type="ARBA" id="ARBA00022840"/>
    </source>
</evidence>
<sequence length="325" mass="35675">MTQTQSSPEPLLRVRNLSKQFGIGAGAVRAVQEVSFDILPGETLGLVGESGSGKSTIGRMFARLIEPTSGSLLYRHGAREVDLAHLSQRALRPLRTDIQIIFQDPYASLNPRMRIRDVLNEALSTHGLAPGAARQARIEELLEQVGLRPEHAERFPHEFSGGQRQRIGIARALAVEPRFIVADEPLSALDVSIQAQVVNLLGALKERLNLTLLFISHDLDVVEYLCDRVVVLYLGRVVEVAPTAALYARPRHPYTQALLAAAPIPDPARRREIPLLSGDLPSPRNPPSGCVFRTRCPHAESRCGQADMQLRDVGAGHLQACWKAQ</sequence>
<dbReference type="GO" id="GO:0015833">
    <property type="term" value="P:peptide transport"/>
    <property type="evidence" value="ECO:0007669"/>
    <property type="project" value="InterPro"/>
</dbReference>
<name>A0AB39D407_9BURK</name>
<dbReference type="PANTHER" id="PTHR43776:SF7">
    <property type="entry name" value="D,D-DIPEPTIDE TRANSPORT ATP-BINDING PROTEIN DDPF-RELATED"/>
    <property type="match status" value="1"/>
</dbReference>
<comment type="similarity">
    <text evidence="1">Belongs to the ABC transporter superfamily.</text>
</comment>
<dbReference type="SUPFAM" id="SSF52540">
    <property type="entry name" value="P-loop containing nucleoside triphosphate hydrolases"/>
    <property type="match status" value="1"/>
</dbReference>
<keyword evidence="3" id="KW-0472">Membrane</keyword>
<dbReference type="GO" id="GO:0016887">
    <property type="term" value="F:ATP hydrolysis activity"/>
    <property type="evidence" value="ECO:0007669"/>
    <property type="project" value="InterPro"/>
</dbReference>
<dbReference type="PROSITE" id="PS00211">
    <property type="entry name" value="ABC_TRANSPORTER_1"/>
    <property type="match status" value="1"/>
</dbReference>
<evidence type="ECO:0000259" key="6">
    <source>
        <dbReference type="PROSITE" id="PS50893"/>
    </source>
</evidence>
<dbReference type="Gene3D" id="3.40.50.300">
    <property type="entry name" value="P-loop containing nucleotide triphosphate hydrolases"/>
    <property type="match status" value="1"/>
</dbReference>
<dbReference type="RefSeq" id="WP_368646459.1">
    <property type="nucleotide sequence ID" value="NZ_CP158255.1"/>
</dbReference>
<keyword evidence="2" id="KW-0813">Transport</keyword>
<dbReference type="AlphaFoldDB" id="A0AB39D407"/>
<keyword evidence="5 7" id="KW-0067">ATP-binding</keyword>
<dbReference type="FunFam" id="3.40.50.300:FF:000016">
    <property type="entry name" value="Oligopeptide ABC transporter ATP-binding component"/>
    <property type="match status" value="1"/>
</dbReference>
<gene>
    <name evidence="7" type="ORF">ABRZ09_07110</name>
</gene>
<evidence type="ECO:0000313" key="7">
    <source>
        <dbReference type="EMBL" id="XDJ49033.1"/>
    </source>
</evidence>
<evidence type="ECO:0000256" key="4">
    <source>
        <dbReference type="ARBA" id="ARBA00022741"/>
    </source>
</evidence>
<dbReference type="Pfam" id="PF08352">
    <property type="entry name" value="oligo_HPY"/>
    <property type="match status" value="1"/>
</dbReference>
<dbReference type="GO" id="GO:0005524">
    <property type="term" value="F:ATP binding"/>
    <property type="evidence" value="ECO:0007669"/>
    <property type="project" value="UniProtKB-KW"/>
</dbReference>
<feature type="domain" description="ABC transporter" evidence="6">
    <location>
        <begin position="12"/>
        <end position="259"/>
    </location>
</feature>
<keyword evidence="4" id="KW-0547">Nucleotide-binding</keyword>
<dbReference type="InterPro" id="IPR013563">
    <property type="entry name" value="Oligopep_ABC_C"/>
</dbReference>
<proteinExistence type="inferred from homology"/>
<dbReference type="Pfam" id="PF00005">
    <property type="entry name" value="ABC_tran"/>
    <property type="match status" value="1"/>
</dbReference>
<dbReference type="GO" id="GO:0055085">
    <property type="term" value="P:transmembrane transport"/>
    <property type="evidence" value="ECO:0007669"/>
    <property type="project" value="UniProtKB-ARBA"/>
</dbReference>
<protein>
    <submittedName>
        <fullName evidence="7">Oligopeptide/dipeptide ABC transporter ATP-binding protein</fullName>
    </submittedName>
</protein>
<dbReference type="PROSITE" id="PS50893">
    <property type="entry name" value="ABC_TRANSPORTER_2"/>
    <property type="match status" value="1"/>
</dbReference>
<dbReference type="PANTHER" id="PTHR43776">
    <property type="entry name" value="TRANSPORT ATP-BINDING PROTEIN"/>
    <property type="match status" value="1"/>
</dbReference>
<reference evidence="7" key="1">
    <citation type="submission" date="2024-05" db="EMBL/GenBank/DDBJ databases">
        <authorList>
            <person name="Luo Y.-C."/>
            <person name="Nicholds J."/>
            <person name="Mortimer T."/>
            <person name="Maboni G."/>
        </authorList>
    </citation>
    <scope>NUCLEOTIDE SEQUENCE</scope>
    <source>
        <strain evidence="7">151108</strain>
    </source>
</reference>
<evidence type="ECO:0000256" key="3">
    <source>
        <dbReference type="ARBA" id="ARBA00022475"/>
    </source>
</evidence>
<organism evidence="7">
    <name type="scientific">Castellaniella ginsengisoli</name>
    <dbReference type="NCBI Taxonomy" id="546114"/>
    <lineage>
        <taxon>Bacteria</taxon>
        <taxon>Pseudomonadati</taxon>
        <taxon>Pseudomonadota</taxon>
        <taxon>Betaproteobacteria</taxon>
        <taxon>Burkholderiales</taxon>
        <taxon>Alcaligenaceae</taxon>
        <taxon>Castellaniella</taxon>
    </lineage>
</organism>
<evidence type="ECO:0000256" key="2">
    <source>
        <dbReference type="ARBA" id="ARBA00022448"/>
    </source>
</evidence>
<evidence type="ECO:0000256" key="1">
    <source>
        <dbReference type="ARBA" id="ARBA00005417"/>
    </source>
</evidence>
<dbReference type="InterPro" id="IPR027417">
    <property type="entry name" value="P-loop_NTPase"/>
</dbReference>
<dbReference type="InterPro" id="IPR017871">
    <property type="entry name" value="ABC_transporter-like_CS"/>
</dbReference>